<sequence>MNQWKTLALLLLLYLIWLSPQRSAAASLVQALRVLAQQVDPKPVQETSPSPSPDPGVHKSINESNSAKNKDNKNPAVVPGTCELASNKCHNDVKNVTACVLPSGVYDTWGLFVHNDGDSSLNLNVTVLPTNSTYNDTEIPGHQVRKINVSSNASGNTSIVLSATGWTCTIQMQTGVTVPSSFLSYAAYVTPVNGAYVLFATALLIGGMWACCKFGKDKRHLDGVPYQELEMGQQQSAASIDVETADGWDQSWDDAWDEENAVKSPGGSYRGNRHANGVSSTAAGDANGWGKDWDD</sequence>
<keyword evidence="2" id="KW-1185">Reference proteome</keyword>
<dbReference type="Proteomes" id="UP001060085">
    <property type="component" value="Linkage Group LG03"/>
</dbReference>
<name>A0ACC0BCL5_CATRO</name>
<protein>
    <submittedName>
        <fullName evidence="1">Uncharacterized protein</fullName>
    </submittedName>
</protein>
<proteinExistence type="predicted"/>
<accession>A0ACC0BCL5</accession>
<organism evidence="1 2">
    <name type="scientific">Catharanthus roseus</name>
    <name type="common">Madagascar periwinkle</name>
    <name type="synonym">Vinca rosea</name>
    <dbReference type="NCBI Taxonomy" id="4058"/>
    <lineage>
        <taxon>Eukaryota</taxon>
        <taxon>Viridiplantae</taxon>
        <taxon>Streptophyta</taxon>
        <taxon>Embryophyta</taxon>
        <taxon>Tracheophyta</taxon>
        <taxon>Spermatophyta</taxon>
        <taxon>Magnoliopsida</taxon>
        <taxon>eudicotyledons</taxon>
        <taxon>Gunneridae</taxon>
        <taxon>Pentapetalae</taxon>
        <taxon>asterids</taxon>
        <taxon>lamiids</taxon>
        <taxon>Gentianales</taxon>
        <taxon>Apocynaceae</taxon>
        <taxon>Rauvolfioideae</taxon>
        <taxon>Vinceae</taxon>
        <taxon>Catharanthinae</taxon>
        <taxon>Catharanthus</taxon>
    </lineage>
</organism>
<evidence type="ECO:0000313" key="1">
    <source>
        <dbReference type="EMBL" id="KAI5670376.1"/>
    </source>
</evidence>
<reference evidence="2" key="1">
    <citation type="journal article" date="2023" name="Nat. Plants">
        <title>Single-cell RNA sequencing provides a high-resolution roadmap for understanding the multicellular compartmentation of specialized metabolism.</title>
        <authorList>
            <person name="Sun S."/>
            <person name="Shen X."/>
            <person name="Li Y."/>
            <person name="Li Y."/>
            <person name="Wang S."/>
            <person name="Li R."/>
            <person name="Zhang H."/>
            <person name="Shen G."/>
            <person name="Guo B."/>
            <person name="Wei J."/>
            <person name="Xu J."/>
            <person name="St-Pierre B."/>
            <person name="Chen S."/>
            <person name="Sun C."/>
        </authorList>
    </citation>
    <scope>NUCLEOTIDE SEQUENCE [LARGE SCALE GENOMIC DNA]</scope>
</reference>
<gene>
    <name evidence="1" type="ORF">M9H77_10740</name>
</gene>
<evidence type="ECO:0000313" key="2">
    <source>
        <dbReference type="Proteomes" id="UP001060085"/>
    </source>
</evidence>
<comment type="caution">
    <text evidence="1">The sequence shown here is derived from an EMBL/GenBank/DDBJ whole genome shotgun (WGS) entry which is preliminary data.</text>
</comment>
<dbReference type="EMBL" id="CM044703">
    <property type="protein sequence ID" value="KAI5670376.1"/>
    <property type="molecule type" value="Genomic_DNA"/>
</dbReference>